<evidence type="ECO:0000313" key="4">
    <source>
        <dbReference type="EMBL" id="RUO75867.1"/>
    </source>
</evidence>
<dbReference type="PANTHER" id="PTHR30093:SF34">
    <property type="entry name" value="PREPILIN PEPTIDASE-DEPENDENT PROTEIN D"/>
    <property type="match status" value="1"/>
</dbReference>
<keyword evidence="3" id="KW-0472">Membrane</keyword>
<feature type="transmembrane region" description="Helical" evidence="3">
    <location>
        <begin position="12"/>
        <end position="37"/>
    </location>
</feature>
<dbReference type="OrthoDB" id="5918848at2"/>
<dbReference type="PROSITE" id="PS00409">
    <property type="entry name" value="PROKAR_NTER_METHYL"/>
    <property type="match status" value="1"/>
</dbReference>
<accession>A0A432ZD21</accession>
<dbReference type="Gene3D" id="3.30.700.10">
    <property type="entry name" value="Glycoprotein, Type 4 Pilin"/>
    <property type="match status" value="1"/>
</dbReference>
<name>A0A432ZD21_9GAMM</name>
<evidence type="ECO:0000256" key="3">
    <source>
        <dbReference type="SAM" id="Phobius"/>
    </source>
</evidence>
<dbReference type="Pfam" id="PF07963">
    <property type="entry name" value="N_methyl"/>
    <property type="match status" value="1"/>
</dbReference>
<dbReference type="EMBL" id="PIQF01000002">
    <property type="protein sequence ID" value="RUO75867.1"/>
    <property type="molecule type" value="Genomic_DNA"/>
</dbReference>
<keyword evidence="3" id="KW-1133">Transmembrane helix</keyword>
<dbReference type="InterPro" id="IPR012902">
    <property type="entry name" value="N_methyl_site"/>
</dbReference>
<evidence type="ECO:0000256" key="2">
    <source>
        <dbReference type="ARBA" id="ARBA00022481"/>
    </source>
</evidence>
<dbReference type="Proteomes" id="UP000287908">
    <property type="component" value="Unassembled WGS sequence"/>
</dbReference>
<comment type="similarity">
    <text evidence="1">Belongs to the N-Me-Phe pilin family.</text>
</comment>
<proteinExistence type="inferred from homology"/>
<dbReference type="AlphaFoldDB" id="A0A432ZD21"/>
<keyword evidence="5" id="KW-1185">Reference proteome</keyword>
<sequence length="155" mass="16821">MYITHLLRRVTAGFSLIELMVVVAIMAILSSLAIPAYQQYSQRAKVTSALRHAQPMQLAVALCWQVEGSLARCNQPGSRGLPNIANPLPAELSQFLVSDNASLTLEFADVVMDSGPLQVQLTPTLQQGMLNWQLSCSDYTGGRTVVSGCLSQLTR</sequence>
<evidence type="ECO:0000256" key="1">
    <source>
        <dbReference type="ARBA" id="ARBA00005233"/>
    </source>
</evidence>
<dbReference type="GO" id="GO:0043107">
    <property type="term" value="P:type IV pilus-dependent motility"/>
    <property type="evidence" value="ECO:0007669"/>
    <property type="project" value="TreeGrafter"/>
</dbReference>
<reference evidence="4 5" key="1">
    <citation type="journal article" date="2011" name="Front. Microbiol.">
        <title>Genomic signatures of strain selection and enhancement in Bacillus atrophaeus var. globigii, a historical biowarfare simulant.</title>
        <authorList>
            <person name="Gibbons H.S."/>
            <person name="Broomall S.M."/>
            <person name="McNew L.A."/>
            <person name="Daligault H."/>
            <person name="Chapman C."/>
            <person name="Bruce D."/>
            <person name="Karavis M."/>
            <person name="Krepps M."/>
            <person name="McGregor P.A."/>
            <person name="Hong C."/>
            <person name="Park K.H."/>
            <person name="Akmal A."/>
            <person name="Feldman A."/>
            <person name="Lin J.S."/>
            <person name="Chang W.E."/>
            <person name="Higgs B.W."/>
            <person name="Demirev P."/>
            <person name="Lindquist J."/>
            <person name="Liem A."/>
            <person name="Fochler E."/>
            <person name="Read T.D."/>
            <person name="Tapia R."/>
            <person name="Johnson S."/>
            <person name="Bishop-Lilly K.A."/>
            <person name="Detter C."/>
            <person name="Han C."/>
            <person name="Sozhamannan S."/>
            <person name="Rosenzweig C.N."/>
            <person name="Skowronski E.W."/>
        </authorList>
    </citation>
    <scope>NUCLEOTIDE SEQUENCE [LARGE SCALE GENOMIC DNA]</scope>
    <source>
        <strain evidence="4 5">CL-SP19</strain>
    </source>
</reference>
<protein>
    <submittedName>
        <fullName evidence="4">Pilus assembly protein PilA</fullName>
    </submittedName>
</protein>
<keyword evidence="2" id="KW-0488">Methylation</keyword>
<dbReference type="InterPro" id="IPR045584">
    <property type="entry name" value="Pilin-like"/>
</dbReference>
<dbReference type="RefSeq" id="WP_126784594.1">
    <property type="nucleotide sequence ID" value="NZ_PIQF01000002.1"/>
</dbReference>
<comment type="caution">
    <text evidence="4">The sequence shown here is derived from an EMBL/GenBank/DDBJ whole genome shotgun (WGS) entry which is preliminary data.</text>
</comment>
<dbReference type="SUPFAM" id="SSF54523">
    <property type="entry name" value="Pili subunits"/>
    <property type="match status" value="1"/>
</dbReference>
<evidence type="ECO:0000313" key="5">
    <source>
        <dbReference type="Proteomes" id="UP000287908"/>
    </source>
</evidence>
<organism evidence="4 5">
    <name type="scientific">Idiomarina seosinensis</name>
    <dbReference type="NCBI Taxonomy" id="281739"/>
    <lineage>
        <taxon>Bacteria</taxon>
        <taxon>Pseudomonadati</taxon>
        <taxon>Pseudomonadota</taxon>
        <taxon>Gammaproteobacteria</taxon>
        <taxon>Alteromonadales</taxon>
        <taxon>Idiomarinaceae</taxon>
        <taxon>Idiomarina</taxon>
    </lineage>
</organism>
<dbReference type="GO" id="GO:0044096">
    <property type="term" value="C:type IV pilus"/>
    <property type="evidence" value="ECO:0007669"/>
    <property type="project" value="TreeGrafter"/>
</dbReference>
<gene>
    <name evidence="4" type="ORF">CWI81_06990</name>
</gene>
<keyword evidence="3" id="KW-0812">Transmembrane</keyword>
<dbReference type="PANTHER" id="PTHR30093">
    <property type="entry name" value="GENERAL SECRETION PATHWAY PROTEIN G"/>
    <property type="match status" value="1"/>
</dbReference>
<dbReference type="NCBIfam" id="TIGR02532">
    <property type="entry name" value="IV_pilin_GFxxxE"/>
    <property type="match status" value="1"/>
</dbReference>